<dbReference type="PANTHER" id="PTHR31286:SF180">
    <property type="entry name" value="OS10G0362600 PROTEIN"/>
    <property type="match status" value="1"/>
</dbReference>
<dbReference type="AlphaFoldDB" id="A0A4U5NQ62"/>
<comment type="caution">
    <text evidence="2">The sequence shown here is derived from an EMBL/GenBank/DDBJ whole genome shotgun (WGS) entry which is preliminary data.</text>
</comment>
<reference evidence="2" key="1">
    <citation type="submission" date="2018-10" db="EMBL/GenBank/DDBJ databases">
        <title>Population genomic analysis revealed the cold adaptation of white poplar.</title>
        <authorList>
            <person name="Liu Y.-J."/>
        </authorList>
    </citation>
    <scope>NUCLEOTIDE SEQUENCE [LARGE SCALE GENOMIC DNA]</scope>
    <source>
        <strain evidence="2">PAL-ZL1</strain>
    </source>
</reference>
<protein>
    <submittedName>
        <fullName evidence="2">Uncharacterized protein</fullName>
    </submittedName>
</protein>
<dbReference type="EMBL" id="RCHU01000964">
    <property type="protein sequence ID" value="TKR85196.1"/>
    <property type="molecule type" value="Genomic_DNA"/>
</dbReference>
<name>A0A4U5NQ62_POPAL</name>
<accession>A0A4U5NQ62</accession>
<organism evidence="2">
    <name type="scientific">Populus alba</name>
    <name type="common">White poplar</name>
    <dbReference type="NCBI Taxonomy" id="43335"/>
    <lineage>
        <taxon>Eukaryota</taxon>
        <taxon>Viridiplantae</taxon>
        <taxon>Streptophyta</taxon>
        <taxon>Embryophyta</taxon>
        <taxon>Tracheophyta</taxon>
        <taxon>Spermatophyta</taxon>
        <taxon>Magnoliopsida</taxon>
        <taxon>eudicotyledons</taxon>
        <taxon>Gunneridae</taxon>
        <taxon>Pentapetalae</taxon>
        <taxon>rosids</taxon>
        <taxon>fabids</taxon>
        <taxon>Malpighiales</taxon>
        <taxon>Salicaceae</taxon>
        <taxon>Saliceae</taxon>
        <taxon>Populus</taxon>
    </lineage>
</organism>
<evidence type="ECO:0000313" key="2">
    <source>
        <dbReference type="EMBL" id="TKR85196.1"/>
    </source>
</evidence>
<feature type="signal peptide" evidence="1">
    <location>
        <begin position="1"/>
        <end position="31"/>
    </location>
</feature>
<feature type="chain" id="PRO_5020998683" evidence="1">
    <location>
        <begin position="32"/>
        <end position="271"/>
    </location>
</feature>
<dbReference type="InterPro" id="IPR040256">
    <property type="entry name" value="At4g02000-like"/>
</dbReference>
<gene>
    <name evidence="2" type="ORF">D5086_0000250490</name>
</gene>
<keyword evidence="1" id="KW-0732">Signal</keyword>
<sequence length="271" mass="29778">MMRAPVWVRFPNLPLCCWSSICLSKIVSVLGKPIQCDHMTSILSCLSYARVLVELDLREDTPHSITVSLPSDSVLQQKVIMSLYQNSEIFTMLLAILGSYAPKLHLVPPRELVGPSVAPNDGWITMVPRCKFNKHASSPPKEKIMTHREDDSGKAPCLNLAIPVCANTAYHLISTGGVVASECTKVIPTVCADVVTPECVVAELTVVSSSLRTPNWKKVYWPLGLQTHHCWGIWSGPLGSIIARGPILVVEGTTLLLHLYDNIQLEFQGTQ</sequence>
<dbReference type="PANTHER" id="PTHR31286">
    <property type="entry name" value="GLYCINE-RICH CELL WALL STRUCTURAL PROTEIN 1.8-LIKE"/>
    <property type="match status" value="1"/>
</dbReference>
<evidence type="ECO:0000256" key="1">
    <source>
        <dbReference type="SAM" id="SignalP"/>
    </source>
</evidence>
<proteinExistence type="predicted"/>